<reference evidence="1" key="1">
    <citation type="journal article" date="2015" name="Genome Biol. Evol.">
        <title>Organellar Genomes of White Spruce (Picea glauca): Assembly and Annotation.</title>
        <authorList>
            <person name="Jackman S.D."/>
            <person name="Warren R.L."/>
            <person name="Gibb E.A."/>
            <person name="Vandervalk B.P."/>
            <person name="Mohamadi H."/>
            <person name="Chu J."/>
            <person name="Raymond A."/>
            <person name="Pleasance S."/>
            <person name="Coope R."/>
            <person name="Wildung M.R."/>
            <person name="Ritland C.E."/>
            <person name="Bousquet J."/>
            <person name="Jones S.J."/>
            <person name="Bohlmann J."/>
            <person name="Birol I."/>
        </authorList>
    </citation>
    <scope>NUCLEOTIDE SEQUENCE [LARGE SCALE GENOMIC DNA]</scope>
    <source>
        <tissue evidence="1">Flushing bud</tissue>
    </source>
</reference>
<proteinExistence type="predicted"/>
<protein>
    <submittedName>
        <fullName evidence="1">Uncharacterized protein</fullName>
    </submittedName>
</protein>
<evidence type="ECO:0000313" key="1">
    <source>
        <dbReference type="EMBL" id="KUM45588.1"/>
    </source>
</evidence>
<dbReference type="EMBL" id="LKAM01000017">
    <property type="protein sequence ID" value="KUM45588.1"/>
    <property type="molecule type" value="Genomic_DNA"/>
</dbReference>
<organism evidence="1">
    <name type="scientific">Picea glauca</name>
    <name type="common">White spruce</name>
    <name type="synonym">Pinus glauca</name>
    <dbReference type="NCBI Taxonomy" id="3330"/>
    <lineage>
        <taxon>Eukaryota</taxon>
        <taxon>Viridiplantae</taxon>
        <taxon>Streptophyta</taxon>
        <taxon>Embryophyta</taxon>
        <taxon>Tracheophyta</taxon>
        <taxon>Spermatophyta</taxon>
        <taxon>Pinopsida</taxon>
        <taxon>Pinidae</taxon>
        <taxon>Conifers I</taxon>
        <taxon>Pinales</taxon>
        <taxon>Pinaceae</taxon>
        <taxon>Picea</taxon>
    </lineage>
</organism>
<dbReference type="AlphaFoldDB" id="A0A117NFP6"/>
<accession>A0A117NFP6</accession>
<keyword evidence="1" id="KW-0496">Mitochondrion</keyword>
<gene>
    <name evidence="1" type="ORF">ABT39_MTgene2423</name>
</gene>
<geneLocation type="mitochondrion" evidence="1"/>
<name>A0A117NFP6_PICGL</name>
<comment type="caution">
    <text evidence="1">The sequence shown here is derived from an EMBL/GenBank/DDBJ whole genome shotgun (WGS) entry which is preliminary data.</text>
</comment>
<sequence>MALFPFYFHFLKLYSLSKRQATISTVLSCHPASHLSQLRCNHSLSSRSLPWRPDALESRTLACHFATHLMEYIPPTSLLVNARSNSSF</sequence>